<sequence length="66" mass="7537">MSDISLDCLTKKDIGIITNVMEFGVEMLMDFEEDVSCYKFPTVEIKATLDKIKSFHNKMEKKNDAG</sequence>
<name>A0A0F8XVD7_9ZZZZ</name>
<gene>
    <name evidence="1" type="ORF">LCGC14_2899180</name>
</gene>
<evidence type="ECO:0000313" key="1">
    <source>
        <dbReference type="EMBL" id="KKK72908.1"/>
    </source>
</evidence>
<dbReference type="EMBL" id="LAZR01057020">
    <property type="protein sequence ID" value="KKK72908.1"/>
    <property type="molecule type" value="Genomic_DNA"/>
</dbReference>
<dbReference type="AlphaFoldDB" id="A0A0F8XVD7"/>
<protein>
    <submittedName>
        <fullName evidence="1">Uncharacterized protein</fullName>
    </submittedName>
</protein>
<organism evidence="1">
    <name type="scientific">marine sediment metagenome</name>
    <dbReference type="NCBI Taxonomy" id="412755"/>
    <lineage>
        <taxon>unclassified sequences</taxon>
        <taxon>metagenomes</taxon>
        <taxon>ecological metagenomes</taxon>
    </lineage>
</organism>
<accession>A0A0F8XVD7</accession>
<reference evidence="1" key="1">
    <citation type="journal article" date="2015" name="Nature">
        <title>Complex archaea that bridge the gap between prokaryotes and eukaryotes.</title>
        <authorList>
            <person name="Spang A."/>
            <person name="Saw J.H."/>
            <person name="Jorgensen S.L."/>
            <person name="Zaremba-Niedzwiedzka K."/>
            <person name="Martijn J."/>
            <person name="Lind A.E."/>
            <person name="van Eijk R."/>
            <person name="Schleper C."/>
            <person name="Guy L."/>
            <person name="Ettema T.J."/>
        </authorList>
    </citation>
    <scope>NUCLEOTIDE SEQUENCE</scope>
</reference>
<comment type="caution">
    <text evidence="1">The sequence shown here is derived from an EMBL/GenBank/DDBJ whole genome shotgun (WGS) entry which is preliminary data.</text>
</comment>
<proteinExistence type="predicted"/>